<evidence type="ECO:0000256" key="2">
    <source>
        <dbReference type="ARBA" id="ARBA00022475"/>
    </source>
</evidence>
<keyword evidence="3 10" id="KW-0812">Transmembrane</keyword>
<feature type="transmembrane region" description="Helical" evidence="10">
    <location>
        <begin position="304"/>
        <end position="327"/>
    </location>
</feature>
<feature type="transmembrane region" description="Helical" evidence="10">
    <location>
        <begin position="62"/>
        <end position="84"/>
    </location>
</feature>
<sequence length="555" mass="60564">MESGATEMRPECMDLLEREYEDDPATKTNSSNVRVVKAGQYRAGSKQRRPKDGGRSAIVKQLLAAGFACFSSVSIGFITAYTALTLPQLRNDTSIGTLQEKDESMIASVPSIASIGGSLMGGFIMDALGPRMTLLVTALPCLLSWGFIAFANSVALIYAGRIITGIFLGIFSPVPQLYATEIAQPQIRGLLGAFPEAAVAFGSLLCYAFGAVMDWRWLAVVAALVPGIPLFLSMIVFPESPQWLTKKAKLDKAEKSLRFFRKGSHNVKAEVDSIHTNILENDGTELSMWQQVKLFKKPQNWKPVLLVFLVFMCGQFSGFGVITAYTADIFNAAGTNLDANLQTIIMGVVRFLSTILSAVLLDRVGRKPLLIISAIGSSVGMLCVGIFFYLKSNGSAEGLGLLPLTSMLIYVFFNELGYGPIPWLLSGELIPLSVRTIGNGVAVTAYSLFAFIINATFPMLTSLVHTYVVFWMYAVFSLSGVFLGMYLPETRGKTLEEIGQFFLPKKQNSPRRKTAIPKMGHPPKNGLYPKLGPPPKNGLSLNWVSLNWVSLKWVS</sequence>
<keyword evidence="8" id="KW-0813">Transport</keyword>
<evidence type="ECO:0000256" key="8">
    <source>
        <dbReference type="RuleBase" id="RU003346"/>
    </source>
</evidence>
<keyword evidence="13" id="KW-1185">Reference proteome</keyword>
<feature type="transmembrane region" description="Helical" evidence="10">
    <location>
        <begin position="190"/>
        <end position="211"/>
    </location>
</feature>
<gene>
    <name evidence="12" type="ORF">Pmani_028113</name>
</gene>
<evidence type="ECO:0000313" key="13">
    <source>
        <dbReference type="Proteomes" id="UP001292094"/>
    </source>
</evidence>
<feature type="transmembrane region" description="Helical" evidence="10">
    <location>
        <begin position="368"/>
        <end position="390"/>
    </location>
</feature>
<dbReference type="Pfam" id="PF00083">
    <property type="entry name" value="Sugar_tr"/>
    <property type="match status" value="1"/>
</dbReference>
<dbReference type="InterPro" id="IPR036259">
    <property type="entry name" value="MFS_trans_sf"/>
</dbReference>
<feature type="compositionally biased region" description="Basic and acidic residues" evidence="9">
    <location>
        <begin position="8"/>
        <end position="18"/>
    </location>
</feature>
<keyword evidence="6" id="KW-0325">Glycoprotein</keyword>
<dbReference type="PROSITE" id="PS00216">
    <property type="entry name" value="SUGAR_TRANSPORT_1"/>
    <property type="match status" value="1"/>
</dbReference>
<organism evidence="12 13">
    <name type="scientific">Petrolisthes manimaculis</name>
    <dbReference type="NCBI Taxonomy" id="1843537"/>
    <lineage>
        <taxon>Eukaryota</taxon>
        <taxon>Metazoa</taxon>
        <taxon>Ecdysozoa</taxon>
        <taxon>Arthropoda</taxon>
        <taxon>Crustacea</taxon>
        <taxon>Multicrustacea</taxon>
        <taxon>Malacostraca</taxon>
        <taxon>Eumalacostraca</taxon>
        <taxon>Eucarida</taxon>
        <taxon>Decapoda</taxon>
        <taxon>Pleocyemata</taxon>
        <taxon>Anomura</taxon>
        <taxon>Galatheoidea</taxon>
        <taxon>Porcellanidae</taxon>
        <taxon>Petrolisthes</taxon>
    </lineage>
</organism>
<keyword evidence="4 10" id="KW-1133">Transmembrane helix</keyword>
<evidence type="ECO:0000256" key="10">
    <source>
        <dbReference type="SAM" id="Phobius"/>
    </source>
</evidence>
<dbReference type="GO" id="GO:0005886">
    <property type="term" value="C:plasma membrane"/>
    <property type="evidence" value="ECO:0007669"/>
    <property type="project" value="UniProtKB-SubCell"/>
</dbReference>
<name>A0AAE1TV51_9EUCA</name>
<dbReference type="PROSITE" id="PS00217">
    <property type="entry name" value="SUGAR_TRANSPORT_2"/>
    <property type="match status" value="1"/>
</dbReference>
<evidence type="ECO:0000313" key="12">
    <source>
        <dbReference type="EMBL" id="KAK4299628.1"/>
    </source>
</evidence>
<dbReference type="Gene3D" id="1.20.1250.20">
    <property type="entry name" value="MFS general substrate transporter like domains"/>
    <property type="match status" value="1"/>
</dbReference>
<comment type="similarity">
    <text evidence="7">Belongs to the major facilitator superfamily. Sugar transporter (TC 2.A.1.1) family. Trehalose transporter subfamily.</text>
</comment>
<keyword evidence="5 10" id="KW-0472">Membrane</keyword>
<evidence type="ECO:0000259" key="11">
    <source>
        <dbReference type="PROSITE" id="PS50850"/>
    </source>
</evidence>
<dbReference type="FunFam" id="1.20.1250.20:FF:000055">
    <property type="entry name" value="Facilitated trehalose transporter Tret1-2 homolog"/>
    <property type="match status" value="1"/>
</dbReference>
<evidence type="ECO:0000256" key="3">
    <source>
        <dbReference type="ARBA" id="ARBA00022692"/>
    </source>
</evidence>
<dbReference type="InterPro" id="IPR005829">
    <property type="entry name" value="Sugar_transporter_CS"/>
</dbReference>
<dbReference type="AlphaFoldDB" id="A0AAE1TV51"/>
<dbReference type="PANTHER" id="PTHR48021:SF1">
    <property type="entry name" value="GH07001P-RELATED"/>
    <property type="match status" value="1"/>
</dbReference>
<accession>A0AAE1TV51</accession>
<comment type="caution">
    <text evidence="12">The sequence shown here is derived from an EMBL/GenBank/DDBJ whole genome shotgun (WGS) entry which is preliminary data.</text>
</comment>
<comment type="subcellular location">
    <subcellularLocation>
        <location evidence="1">Cell membrane</location>
        <topology evidence="1">Multi-pass membrane protein</topology>
    </subcellularLocation>
</comment>
<dbReference type="NCBIfam" id="TIGR00879">
    <property type="entry name" value="SP"/>
    <property type="match status" value="1"/>
</dbReference>
<dbReference type="GO" id="GO:0022857">
    <property type="term" value="F:transmembrane transporter activity"/>
    <property type="evidence" value="ECO:0007669"/>
    <property type="project" value="InterPro"/>
</dbReference>
<dbReference type="PANTHER" id="PTHR48021">
    <property type="match status" value="1"/>
</dbReference>
<evidence type="ECO:0000256" key="5">
    <source>
        <dbReference type="ARBA" id="ARBA00023136"/>
    </source>
</evidence>
<feature type="transmembrane region" description="Helical" evidence="10">
    <location>
        <begin position="104"/>
        <end position="125"/>
    </location>
</feature>
<feature type="domain" description="Major facilitator superfamily (MFS) profile" evidence="11">
    <location>
        <begin position="57"/>
        <end position="492"/>
    </location>
</feature>
<dbReference type="Proteomes" id="UP001292094">
    <property type="component" value="Unassembled WGS sequence"/>
</dbReference>
<dbReference type="SUPFAM" id="SSF103473">
    <property type="entry name" value="MFS general substrate transporter"/>
    <property type="match status" value="1"/>
</dbReference>
<dbReference type="PRINTS" id="PR00171">
    <property type="entry name" value="SUGRTRNSPORT"/>
</dbReference>
<dbReference type="InterPro" id="IPR050549">
    <property type="entry name" value="MFS_Trehalose_Transporter"/>
</dbReference>
<feature type="transmembrane region" description="Helical" evidence="10">
    <location>
        <begin position="437"/>
        <end position="457"/>
    </location>
</feature>
<feature type="transmembrane region" description="Helical" evidence="10">
    <location>
        <begin position="402"/>
        <end position="425"/>
    </location>
</feature>
<dbReference type="PROSITE" id="PS50850">
    <property type="entry name" value="MFS"/>
    <property type="match status" value="1"/>
</dbReference>
<feature type="transmembrane region" description="Helical" evidence="10">
    <location>
        <begin position="132"/>
        <end position="151"/>
    </location>
</feature>
<proteinExistence type="inferred from homology"/>
<evidence type="ECO:0000256" key="4">
    <source>
        <dbReference type="ARBA" id="ARBA00022989"/>
    </source>
</evidence>
<feature type="region of interest" description="Disordered" evidence="9">
    <location>
        <begin position="1"/>
        <end position="32"/>
    </location>
</feature>
<dbReference type="InterPro" id="IPR003663">
    <property type="entry name" value="Sugar/inositol_transpt"/>
</dbReference>
<evidence type="ECO:0000256" key="7">
    <source>
        <dbReference type="ARBA" id="ARBA00024348"/>
    </source>
</evidence>
<protein>
    <recommendedName>
        <fullName evidence="11">Major facilitator superfamily (MFS) profile domain-containing protein</fullName>
    </recommendedName>
</protein>
<keyword evidence="2" id="KW-1003">Cell membrane</keyword>
<dbReference type="InterPro" id="IPR020846">
    <property type="entry name" value="MFS_dom"/>
</dbReference>
<feature type="transmembrane region" description="Helical" evidence="10">
    <location>
        <begin position="217"/>
        <end position="237"/>
    </location>
</feature>
<evidence type="ECO:0000256" key="1">
    <source>
        <dbReference type="ARBA" id="ARBA00004651"/>
    </source>
</evidence>
<evidence type="ECO:0000256" key="9">
    <source>
        <dbReference type="SAM" id="MobiDB-lite"/>
    </source>
</evidence>
<dbReference type="InterPro" id="IPR005828">
    <property type="entry name" value="MFS_sugar_transport-like"/>
</dbReference>
<evidence type="ECO:0000256" key="6">
    <source>
        <dbReference type="ARBA" id="ARBA00023180"/>
    </source>
</evidence>
<feature type="transmembrane region" description="Helical" evidence="10">
    <location>
        <begin position="339"/>
        <end position="361"/>
    </location>
</feature>
<reference evidence="12" key="1">
    <citation type="submission" date="2023-11" db="EMBL/GenBank/DDBJ databases">
        <title>Genome assemblies of two species of porcelain crab, Petrolisthes cinctipes and Petrolisthes manimaculis (Anomura: Porcellanidae).</title>
        <authorList>
            <person name="Angst P."/>
        </authorList>
    </citation>
    <scope>NUCLEOTIDE SEQUENCE</scope>
    <source>
        <strain evidence="12">PB745_02</strain>
        <tissue evidence="12">Gill</tissue>
    </source>
</reference>
<feature type="transmembrane region" description="Helical" evidence="10">
    <location>
        <begin position="157"/>
        <end position="178"/>
    </location>
</feature>
<dbReference type="EMBL" id="JAWZYT010003197">
    <property type="protein sequence ID" value="KAK4299628.1"/>
    <property type="molecule type" value="Genomic_DNA"/>
</dbReference>
<feature type="transmembrane region" description="Helical" evidence="10">
    <location>
        <begin position="469"/>
        <end position="487"/>
    </location>
</feature>